<keyword evidence="5 11" id="KW-0378">Hydrolase</keyword>
<keyword evidence="15" id="KW-1185">Reference proteome</keyword>
<proteinExistence type="inferred from homology"/>
<dbReference type="EC" id="3.4.19.13" evidence="11"/>
<comment type="pathway">
    <text evidence="11">Sulfur metabolism; glutathione metabolism.</text>
</comment>
<feature type="binding site" evidence="10">
    <location>
        <position position="113"/>
    </location>
    <ligand>
        <name>L-glutamate</name>
        <dbReference type="ChEBI" id="CHEBI:29985"/>
    </ligand>
</feature>
<reference evidence="14 15" key="2">
    <citation type="submission" date="2019-09" db="EMBL/GenBank/DDBJ databases">
        <title>Mesorhizobium sp. MaA-C15 isolated from Microcystis aeruginosa.</title>
        <authorList>
            <person name="Jeong S.E."/>
            <person name="Jin H.M."/>
            <person name="Jeon C.O."/>
        </authorList>
    </citation>
    <scope>NUCLEOTIDE SEQUENCE [LARGE SCALE GENOMIC DNA]</scope>
    <source>
        <strain evidence="14 15">MaA-C15</strain>
    </source>
</reference>
<evidence type="ECO:0000256" key="3">
    <source>
        <dbReference type="ARBA" id="ARBA00009381"/>
    </source>
</evidence>
<feature type="binding site" evidence="10">
    <location>
        <begin position="463"/>
        <end position="464"/>
    </location>
    <ligand>
        <name>L-glutamate</name>
        <dbReference type="ChEBI" id="CHEBI:29985"/>
    </ligand>
</feature>
<dbReference type="GO" id="GO:0006751">
    <property type="term" value="P:glutathione catabolic process"/>
    <property type="evidence" value="ECO:0007669"/>
    <property type="project" value="UniProtKB-UniRule"/>
</dbReference>
<comment type="similarity">
    <text evidence="3 11">Belongs to the gamma-glutamyltransferase family.</text>
</comment>
<dbReference type="GO" id="GO:0103068">
    <property type="term" value="F:leukotriene C4 gamma-glutamyl transferase activity"/>
    <property type="evidence" value="ECO:0007669"/>
    <property type="project" value="UniProtKB-EC"/>
</dbReference>
<reference evidence="14 15" key="1">
    <citation type="submission" date="2019-08" db="EMBL/GenBank/DDBJ databases">
        <authorList>
            <person name="Seo Y.L."/>
        </authorList>
    </citation>
    <scope>NUCLEOTIDE SEQUENCE [LARGE SCALE GENOMIC DNA]</scope>
    <source>
        <strain evidence="14 15">MaA-C15</strain>
    </source>
</reference>
<dbReference type="GO" id="GO:0036374">
    <property type="term" value="F:glutathione hydrolase activity"/>
    <property type="evidence" value="ECO:0007669"/>
    <property type="project" value="UniProtKB-UniRule"/>
</dbReference>
<dbReference type="InterPro" id="IPR000101">
    <property type="entry name" value="GGT_peptidase"/>
</dbReference>
<comment type="catalytic activity">
    <reaction evidence="2 11">
        <text>glutathione + H2O = L-cysteinylglycine + L-glutamate</text>
        <dbReference type="Rhea" id="RHEA:28807"/>
        <dbReference type="ChEBI" id="CHEBI:15377"/>
        <dbReference type="ChEBI" id="CHEBI:29985"/>
        <dbReference type="ChEBI" id="CHEBI:57925"/>
        <dbReference type="ChEBI" id="CHEBI:61694"/>
        <dbReference type="EC" id="3.4.19.13"/>
    </reaction>
</comment>
<evidence type="ECO:0000313" key="15">
    <source>
        <dbReference type="Proteomes" id="UP000323258"/>
    </source>
</evidence>
<protein>
    <recommendedName>
        <fullName evidence="11">Glutathione hydrolase proenzyme</fullName>
        <ecNumber evidence="11">2.3.2.2</ecNumber>
        <ecNumber evidence="11">3.4.19.13</ecNumber>
    </recommendedName>
    <component>
        <recommendedName>
            <fullName evidence="11">Glutathione hydrolase large chain</fullName>
        </recommendedName>
    </component>
    <component>
        <recommendedName>
            <fullName evidence="11">Glutathione hydrolase small chain</fullName>
        </recommendedName>
    </component>
</protein>
<dbReference type="SUPFAM" id="SSF56235">
    <property type="entry name" value="N-terminal nucleophile aminohydrolases (Ntn hydrolases)"/>
    <property type="match status" value="1"/>
</dbReference>
<sequence length="578" mass="61846">MRWLPRYGLTVAIATMWLAVPATAQEAIQPEATTAVAERTSVRAQDFMVASAHPLATRAGYAVLEAGGSAADAAIAVQAMLGLVEPQSSGLGGGAFVLHWDAALGELTTYDARETAPLAADQDYWLGEDGEPIAFMQAVIGGRSAGVPGTPMLMEVLHRRYGRLPWAGLLQPAIDTAEQGFEVSQRLADAIPAADGLDRFEPARSYFFNDDGSPLAEGAALRNPDYARTLRLMADQGAAPFYGGQIARDIVAALKTDENPGILTMEDFEGYEVVQRAAVCIDYRGYDVCGMGPPSSGGLTVGQMLGMLESFDLPGMGEGMQARHLFLEASRLAFADRARYMADADFVEMPEGLLDRTYLQERAKLISPDTSMGTAAAGDPPWDETRNYAPDVERPRHGTSHFVIVDGYGNAVSATTTIESGFGSRAMTGGFLLNNELTDFSFAPQADGNPVANRVEPGKRPRSSMAPTIVLRDDRPVLLTGSPGGANIIDYVALSLVALLDWEMDPQEAIDLPHMVNLNGPTRVEEGEGAEEMADTLRELGHDASIANLNSGLHVIRITQDELVGAADKRREGLVMGR</sequence>
<feature type="binding site" evidence="10">
    <location>
        <position position="439"/>
    </location>
    <ligand>
        <name>L-glutamate</name>
        <dbReference type="ChEBI" id="CHEBI:29985"/>
    </ligand>
</feature>
<keyword evidence="11" id="KW-0317">Glutathione biosynthesis</keyword>
<dbReference type="PANTHER" id="PTHR43199:SF1">
    <property type="entry name" value="GLUTATHIONE HYDROLASE PROENZYME"/>
    <property type="match status" value="1"/>
</dbReference>
<comment type="caution">
    <text evidence="14">The sequence shown here is derived from an EMBL/GenBank/DDBJ whole genome shotgun (WGS) entry which is preliminary data.</text>
</comment>
<evidence type="ECO:0000256" key="11">
    <source>
        <dbReference type="RuleBase" id="RU368036"/>
    </source>
</evidence>
<organism evidence="14 15">
    <name type="scientific">Neoaquamicrobium microcysteis</name>
    <dbReference type="NCBI Taxonomy" id="2682781"/>
    <lineage>
        <taxon>Bacteria</taxon>
        <taxon>Pseudomonadati</taxon>
        <taxon>Pseudomonadota</taxon>
        <taxon>Alphaproteobacteria</taxon>
        <taxon>Hyphomicrobiales</taxon>
        <taxon>Phyllobacteriaceae</taxon>
        <taxon>Neoaquamicrobium</taxon>
    </lineage>
</organism>
<dbReference type="Gene3D" id="3.60.20.40">
    <property type="match status" value="1"/>
</dbReference>
<evidence type="ECO:0000256" key="6">
    <source>
        <dbReference type="ARBA" id="ARBA00023145"/>
    </source>
</evidence>
<dbReference type="EMBL" id="VSZS01000064">
    <property type="protein sequence ID" value="TYR31331.1"/>
    <property type="molecule type" value="Genomic_DNA"/>
</dbReference>
<feature type="active site" description="Nucleophile" evidence="9">
    <location>
        <position position="399"/>
    </location>
</feature>
<dbReference type="PRINTS" id="PR01210">
    <property type="entry name" value="GGTRANSPTASE"/>
</dbReference>
<keyword evidence="6 11" id="KW-0865">Zymogen</keyword>
<feature type="signal peptide" evidence="13">
    <location>
        <begin position="1"/>
        <end position="24"/>
    </location>
</feature>
<evidence type="ECO:0000256" key="4">
    <source>
        <dbReference type="ARBA" id="ARBA00022679"/>
    </source>
</evidence>
<dbReference type="InterPro" id="IPR043138">
    <property type="entry name" value="GGT_lsub"/>
</dbReference>
<keyword evidence="7 11" id="KW-0012">Acyltransferase</keyword>
<dbReference type="OrthoDB" id="9781342at2"/>
<keyword evidence="13" id="KW-0732">Signal</keyword>
<accession>A0A5D4GR81</accession>
<evidence type="ECO:0000313" key="14">
    <source>
        <dbReference type="EMBL" id="TYR31331.1"/>
    </source>
</evidence>
<evidence type="ECO:0000256" key="12">
    <source>
        <dbReference type="SAM" id="MobiDB-lite"/>
    </source>
</evidence>
<evidence type="ECO:0000256" key="8">
    <source>
        <dbReference type="ARBA" id="ARBA00047417"/>
    </source>
</evidence>
<dbReference type="EC" id="2.3.2.2" evidence="11"/>
<dbReference type="NCBIfam" id="TIGR00066">
    <property type="entry name" value="g_glut_trans"/>
    <property type="match status" value="1"/>
</dbReference>
<evidence type="ECO:0000256" key="10">
    <source>
        <dbReference type="PIRSR" id="PIRSR600101-2"/>
    </source>
</evidence>
<dbReference type="UniPathway" id="UPA00204"/>
<comment type="catalytic activity">
    <reaction evidence="8 11">
        <text>an N-terminal (5-L-glutamyl)-[peptide] + an alpha-amino acid = 5-L-glutamyl amino acid + an N-terminal L-alpha-aminoacyl-[peptide]</text>
        <dbReference type="Rhea" id="RHEA:23904"/>
        <dbReference type="Rhea" id="RHEA-COMP:9780"/>
        <dbReference type="Rhea" id="RHEA-COMP:9795"/>
        <dbReference type="ChEBI" id="CHEBI:77644"/>
        <dbReference type="ChEBI" id="CHEBI:78597"/>
        <dbReference type="ChEBI" id="CHEBI:78599"/>
        <dbReference type="ChEBI" id="CHEBI:78608"/>
        <dbReference type="EC" id="2.3.2.2"/>
    </reaction>
</comment>
<dbReference type="AlphaFoldDB" id="A0A5D4GR81"/>
<feature type="region of interest" description="Disordered" evidence="12">
    <location>
        <begin position="444"/>
        <end position="466"/>
    </location>
</feature>
<dbReference type="InterPro" id="IPR043137">
    <property type="entry name" value="GGT_ssub_C"/>
</dbReference>
<evidence type="ECO:0000256" key="9">
    <source>
        <dbReference type="PIRSR" id="PIRSR600101-1"/>
    </source>
</evidence>
<dbReference type="GO" id="GO:0006750">
    <property type="term" value="P:glutathione biosynthetic process"/>
    <property type="evidence" value="ECO:0007669"/>
    <property type="project" value="UniProtKB-KW"/>
</dbReference>
<dbReference type="RefSeq" id="WP_148915304.1">
    <property type="nucleotide sequence ID" value="NZ_VSZS01000064.1"/>
</dbReference>
<comment type="catalytic activity">
    <reaction evidence="1 11">
        <text>an S-substituted glutathione + H2O = an S-substituted L-cysteinylglycine + L-glutamate</text>
        <dbReference type="Rhea" id="RHEA:59468"/>
        <dbReference type="ChEBI" id="CHEBI:15377"/>
        <dbReference type="ChEBI" id="CHEBI:29985"/>
        <dbReference type="ChEBI" id="CHEBI:90779"/>
        <dbReference type="ChEBI" id="CHEBI:143103"/>
        <dbReference type="EC" id="3.4.19.13"/>
    </reaction>
</comment>
<evidence type="ECO:0000256" key="2">
    <source>
        <dbReference type="ARBA" id="ARBA00001089"/>
    </source>
</evidence>
<feature type="chain" id="PRO_5022848839" description="Glutathione hydrolase proenzyme" evidence="13">
    <location>
        <begin position="25"/>
        <end position="578"/>
    </location>
</feature>
<dbReference type="Pfam" id="PF01019">
    <property type="entry name" value="G_glu_transpept"/>
    <property type="match status" value="1"/>
</dbReference>
<dbReference type="InterPro" id="IPR029055">
    <property type="entry name" value="Ntn_hydrolases_N"/>
</dbReference>
<dbReference type="Gene3D" id="1.10.246.130">
    <property type="match status" value="1"/>
</dbReference>
<comment type="PTM">
    <text evidence="11">Cleaved by autocatalysis into a large and a small subunit.</text>
</comment>
<comment type="subunit">
    <text evidence="11">This enzyme consists of two polypeptide chains, which are synthesized in precursor form from a single polypeptide.</text>
</comment>
<evidence type="ECO:0000256" key="1">
    <source>
        <dbReference type="ARBA" id="ARBA00001049"/>
    </source>
</evidence>
<dbReference type="InterPro" id="IPR051792">
    <property type="entry name" value="GGT_bact"/>
</dbReference>
<name>A0A5D4GR81_9HYPH</name>
<gene>
    <name evidence="14" type="primary">ggt</name>
    <name evidence="14" type="ORF">FY036_13670</name>
</gene>
<dbReference type="PANTHER" id="PTHR43199">
    <property type="entry name" value="GLUTATHIONE HYDROLASE"/>
    <property type="match status" value="1"/>
</dbReference>
<feature type="binding site" evidence="10">
    <location>
        <position position="485"/>
    </location>
    <ligand>
        <name>L-glutamate</name>
        <dbReference type="ChEBI" id="CHEBI:29985"/>
    </ligand>
</feature>
<evidence type="ECO:0000256" key="13">
    <source>
        <dbReference type="SAM" id="SignalP"/>
    </source>
</evidence>
<dbReference type="Proteomes" id="UP000323258">
    <property type="component" value="Unassembled WGS sequence"/>
</dbReference>
<evidence type="ECO:0000256" key="7">
    <source>
        <dbReference type="ARBA" id="ARBA00023315"/>
    </source>
</evidence>
<keyword evidence="4 11" id="KW-0808">Transferase</keyword>
<evidence type="ECO:0000256" key="5">
    <source>
        <dbReference type="ARBA" id="ARBA00022801"/>
    </source>
</evidence>